<gene>
    <name evidence="3" type="ORF">LY89DRAFT_726001</name>
</gene>
<reference evidence="3 4" key="1">
    <citation type="submission" date="2015-10" db="EMBL/GenBank/DDBJ databases">
        <title>Full genome of DAOMC 229536 Phialocephala scopiformis, a fungal endophyte of spruce producing the potent anti-insectan compound rugulosin.</title>
        <authorList>
            <consortium name="DOE Joint Genome Institute"/>
            <person name="Walker A.K."/>
            <person name="Frasz S.L."/>
            <person name="Seifert K.A."/>
            <person name="Miller J.D."/>
            <person name="Mondo S.J."/>
            <person name="Labutti K."/>
            <person name="Lipzen A."/>
            <person name="Dockter R."/>
            <person name="Kennedy M."/>
            <person name="Grigoriev I.V."/>
            <person name="Spatafora J.W."/>
        </authorList>
    </citation>
    <scope>NUCLEOTIDE SEQUENCE [LARGE SCALE GENOMIC DNA]</scope>
    <source>
        <strain evidence="3 4">CBS 120377</strain>
    </source>
</reference>
<sequence length="386" mass="42242">MGECSSPTQADLNEELESILQANIDAGAPGLSAAISASRGIVWQSTAGFANIESQESISKTHLFGIGSITKVFVTVIILQLIDEKLLKLSDIVNEFLDKSIFYKIENASTATIGGLLSHTAGVESWEDDPKWIVEGRGKELDTSWIWGKTDTLEYIRRPSSLTRGKYSYANTNFTLLGLIIEKITKHSAESEIRRRILEPLGLKDTFLEGFEECPRPESGRVPHRYHYATDKFRENAGICPSFSQHMWKKNSLIDATGSNLSVEWVAGGMVTSPSDLLKFVTSLRDGKLCSPASMKILKAWQPADGAEMGHGLFRIKSPSGMWLGHNGSVLGFTGAVWWKEDADCVVCVLANVGTMHCGDVPSSSAHVALNPRFLELATELAAYEA</sequence>
<dbReference type="SUPFAM" id="SSF56601">
    <property type="entry name" value="beta-lactamase/transpeptidase-like"/>
    <property type="match status" value="1"/>
</dbReference>
<dbReference type="InterPro" id="IPR050491">
    <property type="entry name" value="AmpC-like"/>
</dbReference>
<proteinExistence type="inferred from homology"/>
<dbReference type="RefSeq" id="XP_018061521.1">
    <property type="nucleotide sequence ID" value="XM_018219019.1"/>
</dbReference>
<dbReference type="InterPro" id="IPR012338">
    <property type="entry name" value="Beta-lactam/transpept-like"/>
</dbReference>
<protein>
    <submittedName>
        <fullName evidence="3">Beta-lactamase/transpeptidase-like protein</fullName>
    </submittedName>
</protein>
<dbReference type="AlphaFoldDB" id="A0A132B449"/>
<evidence type="ECO:0000256" key="1">
    <source>
        <dbReference type="ARBA" id="ARBA00038215"/>
    </source>
</evidence>
<dbReference type="GeneID" id="28828745"/>
<dbReference type="Proteomes" id="UP000070700">
    <property type="component" value="Unassembled WGS sequence"/>
</dbReference>
<dbReference type="KEGG" id="psco:LY89DRAFT_726001"/>
<evidence type="ECO:0000259" key="2">
    <source>
        <dbReference type="Pfam" id="PF00144"/>
    </source>
</evidence>
<dbReference type="Gene3D" id="3.40.710.10">
    <property type="entry name" value="DD-peptidase/beta-lactamase superfamily"/>
    <property type="match status" value="1"/>
</dbReference>
<evidence type="ECO:0000313" key="4">
    <source>
        <dbReference type="Proteomes" id="UP000070700"/>
    </source>
</evidence>
<dbReference type="EMBL" id="KQ947441">
    <property type="protein sequence ID" value="KUJ07166.1"/>
    <property type="molecule type" value="Genomic_DNA"/>
</dbReference>
<dbReference type="InterPro" id="IPR001466">
    <property type="entry name" value="Beta-lactam-related"/>
</dbReference>
<keyword evidence="4" id="KW-1185">Reference proteome</keyword>
<dbReference type="PANTHER" id="PTHR46825:SF7">
    <property type="entry name" value="D-ALANYL-D-ALANINE CARBOXYPEPTIDASE"/>
    <property type="match status" value="1"/>
</dbReference>
<accession>A0A132B449</accession>
<feature type="domain" description="Beta-lactamase-related" evidence="2">
    <location>
        <begin position="25"/>
        <end position="353"/>
    </location>
</feature>
<comment type="similarity">
    <text evidence="1">Belongs to the peptidase S12 family.</text>
</comment>
<dbReference type="PANTHER" id="PTHR46825">
    <property type="entry name" value="D-ALANYL-D-ALANINE-CARBOXYPEPTIDASE/ENDOPEPTIDASE AMPH"/>
    <property type="match status" value="1"/>
</dbReference>
<dbReference type="Pfam" id="PF00144">
    <property type="entry name" value="Beta-lactamase"/>
    <property type="match status" value="1"/>
</dbReference>
<name>A0A132B449_MOLSC</name>
<evidence type="ECO:0000313" key="3">
    <source>
        <dbReference type="EMBL" id="KUJ07166.1"/>
    </source>
</evidence>
<dbReference type="OrthoDB" id="5946976at2759"/>
<organism evidence="3 4">
    <name type="scientific">Mollisia scopiformis</name>
    <name type="common">Conifer needle endophyte fungus</name>
    <name type="synonym">Phialocephala scopiformis</name>
    <dbReference type="NCBI Taxonomy" id="149040"/>
    <lineage>
        <taxon>Eukaryota</taxon>
        <taxon>Fungi</taxon>
        <taxon>Dikarya</taxon>
        <taxon>Ascomycota</taxon>
        <taxon>Pezizomycotina</taxon>
        <taxon>Leotiomycetes</taxon>
        <taxon>Helotiales</taxon>
        <taxon>Mollisiaceae</taxon>
        <taxon>Mollisia</taxon>
    </lineage>
</organism>
<dbReference type="InParanoid" id="A0A132B449"/>